<keyword evidence="4" id="KW-0572">Peptidoglycan-anchor</keyword>
<evidence type="ECO:0000259" key="10">
    <source>
        <dbReference type="Pfam" id="PF17802"/>
    </source>
</evidence>
<dbReference type="Proteomes" id="UP000783588">
    <property type="component" value="Unassembled WGS sequence"/>
</dbReference>
<dbReference type="NCBIfam" id="TIGR01167">
    <property type="entry name" value="LPXTG_anchor"/>
    <property type="match status" value="1"/>
</dbReference>
<evidence type="ECO:0000256" key="2">
    <source>
        <dbReference type="ARBA" id="ARBA00022525"/>
    </source>
</evidence>
<feature type="region of interest" description="Disordered" evidence="5">
    <location>
        <begin position="325"/>
        <end position="347"/>
    </location>
</feature>
<keyword evidence="6" id="KW-0472">Membrane</keyword>
<keyword evidence="6" id="KW-1133">Transmembrane helix</keyword>
<feature type="chain" id="PRO_5046858790" evidence="7">
    <location>
        <begin position="29"/>
        <end position="566"/>
    </location>
</feature>
<name>A0ABS6ENT3_9FIRM</name>
<evidence type="ECO:0000313" key="11">
    <source>
        <dbReference type="EMBL" id="MBU5489349.1"/>
    </source>
</evidence>
<evidence type="ECO:0000259" key="9">
    <source>
        <dbReference type="Pfam" id="PF16569"/>
    </source>
</evidence>
<reference evidence="11 12" key="1">
    <citation type="submission" date="2021-06" db="EMBL/GenBank/DDBJ databases">
        <authorList>
            <person name="Sun Q."/>
            <person name="Li D."/>
        </authorList>
    </citation>
    <scope>NUCLEOTIDE SEQUENCE [LARGE SCALE GENOMIC DNA]</scope>
    <source>
        <strain evidence="11 12">MSJd-7</strain>
    </source>
</reference>
<evidence type="ECO:0000313" key="12">
    <source>
        <dbReference type="Proteomes" id="UP000783588"/>
    </source>
</evidence>
<dbReference type="InterPro" id="IPR048052">
    <property type="entry name" value="FM1-like"/>
</dbReference>
<gene>
    <name evidence="11" type="ORF">KQI75_01680</name>
</gene>
<keyword evidence="12" id="KW-1185">Reference proteome</keyword>
<evidence type="ECO:0000256" key="6">
    <source>
        <dbReference type="SAM" id="Phobius"/>
    </source>
</evidence>
<evidence type="ECO:0000259" key="8">
    <source>
        <dbReference type="Pfam" id="PF00746"/>
    </source>
</evidence>
<dbReference type="Pfam" id="PF00746">
    <property type="entry name" value="Gram_pos_anchor"/>
    <property type="match status" value="1"/>
</dbReference>
<comment type="caution">
    <text evidence="11">The sequence shown here is derived from an EMBL/GenBank/DDBJ whole genome shotgun (WGS) entry which is preliminary data.</text>
</comment>
<dbReference type="InterPro" id="IPR026466">
    <property type="entry name" value="Fim_isopep_form_D2_dom"/>
</dbReference>
<dbReference type="InterPro" id="IPR019931">
    <property type="entry name" value="LPXTG_anchor"/>
</dbReference>
<dbReference type="InterPro" id="IPR041033">
    <property type="entry name" value="SpaA_PFL_dom_1"/>
</dbReference>
<protein>
    <submittedName>
        <fullName evidence="11">SpaH/EbpB family LPXTG-anchored major pilin</fullName>
    </submittedName>
</protein>
<evidence type="ECO:0000256" key="3">
    <source>
        <dbReference type="ARBA" id="ARBA00022729"/>
    </source>
</evidence>
<feature type="signal peptide" evidence="7">
    <location>
        <begin position="1"/>
        <end position="28"/>
    </location>
</feature>
<keyword evidence="3 7" id="KW-0732">Signal</keyword>
<dbReference type="RefSeq" id="WP_216468951.1">
    <property type="nucleotide sequence ID" value="NZ_JAHLQI010000001.1"/>
</dbReference>
<dbReference type="Pfam" id="PF16569">
    <property type="entry name" value="GramPos_pilinBB"/>
    <property type="match status" value="1"/>
</dbReference>
<dbReference type="NCBIfam" id="TIGR04226">
    <property type="entry name" value="RrgB_K2N_iso_D2"/>
    <property type="match status" value="1"/>
</dbReference>
<dbReference type="NCBIfam" id="NF033902">
    <property type="entry name" value="iso_D2_wall_anc"/>
    <property type="match status" value="1"/>
</dbReference>
<evidence type="ECO:0000256" key="1">
    <source>
        <dbReference type="ARBA" id="ARBA00022512"/>
    </source>
</evidence>
<feature type="domain" description="Gram-positive cocci surface proteins LPxTG" evidence="8">
    <location>
        <begin position="524"/>
        <end position="564"/>
    </location>
</feature>
<accession>A0ABS6ENT3</accession>
<sequence length="566" mass="60747">MRKTIKRLGAVLLAMAMAVSVLCTGALAAETTYSITVNGKAGHTYQAYQIFTGTVSANGKTLSDIKWGTGVTPATLLSKLKENTAVSSYFKDITEADDNAEKIAEIIGKFKDSSQEAYAVADAVEASVTETLTSGTITDNATSTKITVSHAGYYLIKDANRSQDNNSETVYTRNILKIVEPNTTITTKDAVPSLKKTITGINTTVSDSENVEANTAGMGDKVNYKLTATVPDMSGYTSYTFKITDTMSKGLTFNKDVAITIDGTALEATDFEVSNVTTDDGNQTFTITIKDFINYKDNAGKNIIVTYSATLNEKADLSTAGNTNEAKITYSNDPNKPDSTGDTPTSKVKTYTTGLKLKKVANTAEGKTLNGAKFKISGTGSKVVLVNQTIYNKDDTTGTYYLLKNGTYTETIPTEENKNTYDSTTQKYKKIETVTKDTIPTNFETEAYVDTDGVLKIEGLGEGTYTITELVAPDGYNLLTKPITITISASNVTFNSCTWSIKNGDTDLNVDENDNTLYLLTVINNAGSTLPSTGGMGTKLFYTIGGILMAGAAIVLVVRKRRSDAE</sequence>
<proteinExistence type="predicted"/>
<organism evidence="11 12">
    <name type="scientific">Butyricicoccus intestinisimiae</name>
    <dbReference type="NCBI Taxonomy" id="2841509"/>
    <lineage>
        <taxon>Bacteria</taxon>
        <taxon>Bacillati</taxon>
        <taxon>Bacillota</taxon>
        <taxon>Clostridia</taxon>
        <taxon>Eubacteriales</taxon>
        <taxon>Butyricicoccaceae</taxon>
        <taxon>Butyricicoccus</taxon>
    </lineage>
</organism>
<evidence type="ECO:0000256" key="4">
    <source>
        <dbReference type="ARBA" id="ARBA00023088"/>
    </source>
</evidence>
<dbReference type="EMBL" id="JAHLQI010000001">
    <property type="protein sequence ID" value="MBU5489349.1"/>
    <property type="molecule type" value="Genomic_DNA"/>
</dbReference>
<keyword evidence="6" id="KW-0812">Transmembrane</keyword>
<evidence type="ECO:0000256" key="7">
    <source>
        <dbReference type="SAM" id="SignalP"/>
    </source>
</evidence>
<feature type="transmembrane region" description="Helical" evidence="6">
    <location>
        <begin position="540"/>
        <end position="558"/>
    </location>
</feature>
<feature type="domain" description="SpaA-like prealbumin fold" evidence="10">
    <location>
        <begin position="444"/>
        <end position="493"/>
    </location>
</feature>
<dbReference type="InterPro" id="IPR032334">
    <property type="entry name" value="GramPos_pilinBB"/>
</dbReference>
<dbReference type="Pfam" id="PF17802">
    <property type="entry name" value="SpaA"/>
    <property type="match status" value="1"/>
</dbReference>
<keyword evidence="1" id="KW-0134">Cell wall</keyword>
<evidence type="ECO:0000256" key="5">
    <source>
        <dbReference type="SAM" id="MobiDB-lite"/>
    </source>
</evidence>
<keyword evidence="2" id="KW-0964">Secreted</keyword>
<feature type="domain" description="Gram-positive pilin backbone subunit 2 Cna-B-like" evidence="9">
    <location>
        <begin position="218"/>
        <end position="334"/>
    </location>
</feature>